<sequence>MKTSDYIEESERYLMDTYRRYPVVMRKGRGVKVWDRDDNEYLDFVGGIAANVLGHCHPKVVMAIQKQAQRLLHVSNYYHIGPQMELARLLVENSFANKAFFSNSGTEANEAAIKLARKWSIQMKGPGRFEIITALKSFHGRTLGALAATGQEELKKDFGPMPEGFKHVPFDDINALKEAVSDKTCAIMLEPILGESGVVEPSPGYLKQVRALCDELGLLMILDEVQTGMGRTGKLFAYEHEGIAPDIMTLAKGLGGGVPIGAVLATSEAASAFKPGDHGSTLGGNPLACAASIATLKAVLDSGILLDQCNRMGTYLVGKLNDLKLKHPDMIKEIRGMGLLVAMELNEECADVVRACMARGVLLNCTAGSVVRFMPPLIVEEKDIDKVVETLDNVLDQS</sequence>
<evidence type="ECO:0000256" key="5">
    <source>
        <dbReference type="ARBA" id="ARBA00022679"/>
    </source>
</evidence>
<name>A0A0F9J3Q3_9ZZZZ</name>
<dbReference type="InterPro" id="IPR049704">
    <property type="entry name" value="Aminotrans_3_PPA_site"/>
</dbReference>
<dbReference type="GO" id="GO:0008483">
    <property type="term" value="F:transaminase activity"/>
    <property type="evidence" value="ECO:0007669"/>
    <property type="project" value="UniProtKB-KW"/>
</dbReference>
<dbReference type="PROSITE" id="PS00600">
    <property type="entry name" value="AA_TRANSFER_CLASS_3"/>
    <property type="match status" value="1"/>
</dbReference>
<keyword evidence="6" id="KW-0663">Pyridoxal phosphate</keyword>
<evidence type="ECO:0008006" key="9">
    <source>
        <dbReference type="Google" id="ProtNLM"/>
    </source>
</evidence>
<dbReference type="NCBIfam" id="NF002874">
    <property type="entry name" value="PRK03244.1"/>
    <property type="match status" value="1"/>
</dbReference>
<dbReference type="HAMAP" id="MF_01107">
    <property type="entry name" value="ArgD_aminotrans_3"/>
    <property type="match status" value="1"/>
</dbReference>
<comment type="cofactor">
    <cofactor evidence="1">
        <name>pyridoxal 5'-phosphate</name>
        <dbReference type="ChEBI" id="CHEBI:597326"/>
    </cofactor>
</comment>
<dbReference type="InterPro" id="IPR015421">
    <property type="entry name" value="PyrdxlP-dep_Trfase_major"/>
</dbReference>
<dbReference type="PANTHER" id="PTHR11986:SF79">
    <property type="entry name" value="ACETYLORNITHINE AMINOTRANSFERASE, MITOCHONDRIAL"/>
    <property type="match status" value="1"/>
</dbReference>
<evidence type="ECO:0000256" key="4">
    <source>
        <dbReference type="ARBA" id="ARBA00022605"/>
    </source>
</evidence>
<dbReference type="Gene3D" id="3.90.1150.10">
    <property type="entry name" value="Aspartate Aminotransferase, domain 1"/>
    <property type="match status" value="1"/>
</dbReference>
<dbReference type="PANTHER" id="PTHR11986">
    <property type="entry name" value="AMINOTRANSFERASE CLASS III"/>
    <property type="match status" value="1"/>
</dbReference>
<keyword evidence="3" id="KW-0032">Aminotransferase</keyword>
<accession>A0A0F9J3Q3</accession>
<dbReference type="InterPro" id="IPR015422">
    <property type="entry name" value="PyrdxlP-dep_Trfase_small"/>
</dbReference>
<evidence type="ECO:0000256" key="7">
    <source>
        <dbReference type="ARBA" id="ARBA00029440"/>
    </source>
</evidence>
<dbReference type="EMBL" id="LAZR01019102">
    <property type="protein sequence ID" value="KKL93762.1"/>
    <property type="molecule type" value="Genomic_DNA"/>
</dbReference>
<reference evidence="8" key="1">
    <citation type="journal article" date="2015" name="Nature">
        <title>Complex archaea that bridge the gap between prokaryotes and eukaryotes.</title>
        <authorList>
            <person name="Spang A."/>
            <person name="Saw J.H."/>
            <person name="Jorgensen S.L."/>
            <person name="Zaremba-Niedzwiedzka K."/>
            <person name="Martijn J."/>
            <person name="Lind A.E."/>
            <person name="van Eijk R."/>
            <person name="Schleper C."/>
            <person name="Guy L."/>
            <person name="Ettema T.J."/>
        </authorList>
    </citation>
    <scope>NUCLEOTIDE SEQUENCE</scope>
</reference>
<dbReference type="PIRSF" id="PIRSF000521">
    <property type="entry name" value="Transaminase_4ab_Lys_Orn"/>
    <property type="match status" value="1"/>
</dbReference>
<proteinExistence type="inferred from homology"/>
<evidence type="ECO:0000256" key="6">
    <source>
        <dbReference type="ARBA" id="ARBA00022898"/>
    </source>
</evidence>
<evidence type="ECO:0000256" key="3">
    <source>
        <dbReference type="ARBA" id="ARBA00022576"/>
    </source>
</evidence>
<dbReference type="GO" id="GO:0030170">
    <property type="term" value="F:pyridoxal phosphate binding"/>
    <property type="evidence" value="ECO:0007669"/>
    <property type="project" value="InterPro"/>
</dbReference>
<gene>
    <name evidence="8" type="ORF">LCGC14_1871450</name>
</gene>
<evidence type="ECO:0000256" key="1">
    <source>
        <dbReference type="ARBA" id="ARBA00001933"/>
    </source>
</evidence>
<dbReference type="InterPro" id="IPR050103">
    <property type="entry name" value="Class-III_PLP-dep_AT"/>
</dbReference>
<dbReference type="GO" id="GO:0042802">
    <property type="term" value="F:identical protein binding"/>
    <property type="evidence" value="ECO:0007669"/>
    <property type="project" value="TreeGrafter"/>
</dbReference>
<dbReference type="InterPro" id="IPR005814">
    <property type="entry name" value="Aminotrans_3"/>
</dbReference>
<evidence type="ECO:0000256" key="2">
    <source>
        <dbReference type="ARBA" id="ARBA00004173"/>
    </source>
</evidence>
<dbReference type="Gene3D" id="3.40.640.10">
    <property type="entry name" value="Type I PLP-dependent aspartate aminotransferase-like (Major domain)"/>
    <property type="match status" value="1"/>
</dbReference>
<dbReference type="InterPro" id="IPR004636">
    <property type="entry name" value="AcOrn/SuccOrn_fam"/>
</dbReference>
<comment type="pathway">
    <text evidence="7">Amino-acid biosynthesis.</text>
</comment>
<keyword evidence="4" id="KW-0028">Amino-acid biosynthesis</keyword>
<dbReference type="Pfam" id="PF00202">
    <property type="entry name" value="Aminotran_3"/>
    <property type="match status" value="1"/>
</dbReference>
<dbReference type="AlphaFoldDB" id="A0A0F9J3Q3"/>
<dbReference type="CDD" id="cd00610">
    <property type="entry name" value="OAT_like"/>
    <property type="match status" value="1"/>
</dbReference>
<dbReference type="InterPro" id="IPR015424">
    <property type="entry name" value="PyrdxlP-dep_Trfase"/>
</dbReference>
<protein>
    <recommendedName>
        <fullName evidence="9">Acetylornithine transaminase</fullName>
    </recommendedName>
</protein>
<keyword evidence="5" id="KW-0808">Transferase</keyword>
<dbReference type="FunFam" id="3.40.640.10:FF:000004">
    <property type="entry name" value="Acetylornithine aminotransferase"/>
    <property type="match status" value="1"/>
</dbReference>
<comment type="subcellular location">
    <subcellularLocation>
        <location evidence="2">Mitochondrion</location>
    </subcellularLocation>
</comment>
<organism evidence="8">
    <name type="scientific">marine sediment metagenome</name>
    <dbReference type="NCBI Taxonomy" id="412755"/>
    <lineage>
        <taxon>unclassified sequences</taxon>
        <taxon>metagenomes</taxon>
        <taxon>ecological metagenomes</taxon>
    </lineage>
</organism>
<evidence type="ECO:0000313" key="8">
    <source>
        <dbReference type="EMBL" id="KKL93762.1"/>
    </source>
</evidence>
<dbReference type="GO" id="GO:0005739">
    <property type="term" value="C:mitochondrion"/>
    <property type="evidence" value="ECO:0007669"/>
    <property type="project" value="UniProtKB-SubCell"/>
</dbReference>
<dbReference type="NCBIfam" id="NF002325">
    <property type="entry name" value="PRK01278.1"/>
    <property type="match status" value="1"/>
</dbReference>
<dbReference type="GO" id="GO:0006526">
    <property type="term" value="P:L-arginine biosynthetic process"/>
    <property type="evidence" value="ECO:0007669"/>
    <property type="project" value="UniProtKB-ARBA"/>
</dbReference>
<dbReference type="NCBIfam" id="TIGR00707">
    <property type="entry name" value="argD"/>
    <property type="match status" value="1"/>
</dbReference>
<dbReference type="SUPFAM" id="SSF53383">
    <property type="entry name" value="PLP-dependent transferases"/>
    <property type="match status" value="1"/>
</dbReference>
<comment type="caution">
    <text evidence="8">The sequence shown here is derived from an EMBL/GenBank/DDBJ whole genome shotgun (WGS) entry which is preliminary data.</text>
</comment>